<evidence type="ECO:0000256" key="5">
    <source>
        <dbReference type="ARBA" id="ARBA00022777"/>
    </source>
</evidence>
<dbReference type="Pfam" id="PF02518">
    <property type="entry name" value="HATPase_c"/>
    <property type="match status" value="1"/>
</dbReference>
<dbReference type="Gene3D" id="3.30.565.10">
    <property type="entry name" value="Histidine kinase-like ATPase, C-terminal domain"/>
    <property type="match status" value="1"/>
</dbReference>
<dbReference type="GO" id="GO:0005886">
    <property type="term" value="C:plasma membrane"/>
    <property type="evidence" value="ECO:0007669"/>
    <property type="project" value="TreeGrafter"/>
</dbReference>
<feature type="transmembrane region" description="Helical" evidence="7">
    <location>
        <begin position="293"/>
        <end position="315"/>
    </location>
</feature>
<accession>A0A1U9R2F6</accession>
<organism evidence="9 10">
    <name type="scientific">Streptomyces niveus</name>
    <name type="common">Streptomyces spheroides</name>
    <dbReference type="NCBI Taxonomy" id="193462"/>
    <lineage>
        <taxon>Bacteria</taxon>
        <taxon>Bacillati</taxon>
        <taxon>Actinomycetota</taxon>
        <taxon>Actinomycetes</taxon>
        <taxon>Kitasatosporales</taxon>
        <taxon>Streptomycetaceae</taxon>
        <taxon>Streptomyces</taxon>
    </lineage>
</organism>
<dbReference type="PROSITE" id="PS50906">
    <property type="entry name" value="NIT"/>
    <property type="match status" value="1"/>
</dbReference>
<gene>
    <name evidence="9" type="ORF">BBN63_32915</name>
</gene>
<dbReference type="AlphaFoldDB" id="A0A1U9R2F6"/>
<keyword evidence="3" id="KW-0597">Phosphoprotein</keyword>
<name>A0A1U9R2F6_STRNV</name>
<evidence type="ECO:0000259" key="8">
    <source>
        <dbReference type="PROSITE" id="PS50906"/>
    </source>
</evidence>
<keyword evidence="5" id="KW-0418">Kinase</keyword>
<evidence type="ECO:0000256" key="2">
    <source>
        <dbReference type="ARBA" id="ARBA00012438"/>
    </source>
</evidence>
<feature type="region of interest" description="Disordered" evidence="6">
    <location>
        <begin position="614"/>
        <end position="739"/>
    </location>
</feature>
<dbReference type="InterPro" id="IPR003594">
    <property type="entry name" value="HATPase_dom"/>
</dbReference>
<dbReference type="PANTHER" id="PTHR45436">
    <property type="entry name" value="SENSOR HISTIDINE KINASE YKOH"/>
    <property type="match status" value="1"/>
</dbReference>
<dbReference type="Gene3D" id="6.10.340.10">
    <property type="match status" value="1"/>
</dbReference>
<feature type="compositionally biased region" description="Low complexity" evidence="6">
    <location>
        <begin position="651"/>
        <end position="664"/>
    </location>
</feature>
<evidence type="ECO:0000256" key="1">
    <source>
        <dbReference type="ARBA" id="ARBA00000085"/>
    </source>
</evidence>
<feature type="compositionally biased region" description="Basic and acidic residues" evidence="6">
    <location>
        <begin position="702"/>
        <end position="713"/>
    </location>
</feature>
<protein>
    <recommendedName>
        <fullName evidence="2">histidine kinase</fullName>
        <ecNumber evidence="2">2.7.13.3</ecNumber>
    </recommendedName>
</protein>
<evidence type="ECO:0000256" key="3">
    <source>
        <dbReference type="ARBA" id="ARBA00022553"/>
    </source>
</evidence>
<feature type="domain" description="NIT" evidence="8">
    <location>
        <begin position="30"/>
        <end position="285"/>
    </location>
</feature>
<dbReference type="InterPro" id="IPR036890">
    <property type="entry name" value="HATPase_C_sf"/>
</dbReference>
<dbReference type="GO" id="GO:0004673">
    <property type="term" value="F:protein histidine kinase activity"/>
    <property type="evidence" value="ECO:0007669"/>
    <property type="project" value="UniProtKB-EC"/>
</dbReference>
<dbReference type="Pfam" id="PF08376">
    <property type="entry name" value="NIT"/>
    <property type="match status" value="1"/>
</dbReference>
<evidence type="ECO:0000256" key="4">
    <source>
        <dbReference type="ARBA" id="ARBA00022679"/>
    </source>
</evidence>
<dbReference type="EC" id="2.7.13.3" evidence="2"/>
<sequence length="739" mass="80460">MALMAVNAARDWEQQDALRKDSTTGELGGEASLPLFVGVQAERRLTGVFLADPTKANRAALEKQRVITDEGVASFRHLSGSELEVSQRHKWSYVERVYHELDGLARVRAQADDRAGNSEDVTGYYTGLLVTMIEFYQALSAMDDAQLTAETRALVGLFWASEGLSQQDMLIAQARARGRMSAGERVAFAEAYGAQRVMYERWIAPYLPAPDKAAYERIVAGDAWKTKERVEEALISAPTADASGVVEDLPRELDRWDEAHRPLAQQIGALNLARTQGLLAHGYERADEVRDQVLWQIAGSLAAILAIAALIVWIIRSITRRLEELQATAAESAERLPFLIGRLQQGQQVHSGVEFPSPAERGDEFGGVERALAAASAMTVEIAARQAGDRRGFATFVAATSRRALNLVEGQLAQLAVLEKKYGKDTDLLGDLIGVDHRGSQTRRHLDNLLTLSGAPSEPYTEPRSLASLIDDAAAETGTPLRVGNRFFANVWVRPEAVNDVIHMLAALLDNGLVFSPPSATVRVTGLTAVHGIAVEITDRGTAMKTHEYDRANDRLAAPPTFETMALDNDGRLGLFVVANLALRHECRVALRRSEYGGTTATVLLPHTVLCPQPAVPRQRSTTGRPVPPDQPEQKSPLPSREHAPASEALPVPAGRSSPGAPAAETSPAVLKIPDHDAPSLPRRTPNTHMAPQLTHPVLPDPVHHRAEEDPGTVRDTWGAWQQGTHAAEDTYQQEDPSR</sequence>
<proteinExistence type="predicted"/>
<dbReference type="SUPFAM" id="SSF55874">
    <property type="entry name" value="ATPase domain of HSP90 chaperone/DNA topoisomerase II/histidine kinase"/>
    <property type="match status" value="1"/>
</dbReference>
<keyword evidence="7" id="KW-1133">Transmembrane helix</keyword>
<evidence type="ECO:0000313" key="9">
    <source>
        <dbReference type="EMBL" id="AQU70271.1"/>
    </source>
</evidence>
<evidence type="ECO:0000313" key="10">
    <source>
        <dbReference type="Proteomes" id="UP000189677"/>
    </source>
</evidence>
<dbReference type="InterPro" id="IPR010910">
    <property type="entry name" value="Nitrate/nitrite_sensing_bac"/>
</dbReference>
<dbReference type="GO" id="GO:0000160">
    <property type="term" value="P:phosphorelay signal transduction system"/>
    <property type="evidence" value="ECO:0007669"/>
    <property type="project" value="TreeGrafter"/>
</dbReference>
<keyword evidence="7" id="KW-0472">Membrane</keyword>
<dbReference type="KEGG" id="snw:BBN63_32915"/>
<evidence type="ECO:0000256" key="7">
    <source>
        <dbReference type="SAM" id="Phobius"/>
    </source>
</evidence>
<dbReference type="PANTHER" id="PTHR45436:SF5">
    <property type="entry name" value="SENSOR HISTIDINE KINASE TRCS"/>
    <property type="match status" value="1"/>
</dbReference>
<dbReference type="EMBL" id="CP018047">
    <property type="protein sequence ID" value="AQU70271.1"/>
    <property type="molecule type" value="Genomic_DNA"/>
</dbReference>
<reference evidence="9 10" key="1">
    <citation type="submission" date="2016-11" db="EMBL/GenBank/DDBJ databases">
        <title>Complete genome sequence of Streptomyces niveus SCSIO 3406.</title>
        <authorList>
            <person name="Zhu Q."/>
            <person name="Cheng W."/>
            <person name="Song Y."/>
            <person name="Li Q."/>
            <person name="Ju J."/>
        </authorList>
    </citation>
    <scope>NUCLEOTIDE SEQUENCE [LARGE SCALE GENOMIC DNA]</scope>
    <source>
        <strain evidence="9 10">SCSIO 3406</strain>
    </source>
</reference>
<keyword evidence="4" id="KW-0808">Transferase</keyword>
<keyword evidence="7" id="KW-0812">Transmembrane</keyword>
<dbReference type="Proteomes" id="UP000189677">
    <property type="component" value="Chromosome"/>
</dbReference>
<evidence type="ECO:0000256" key="6">
    <source>
        <dbReference type="SAM" id="MobiDB-lite"/>
    </source>
</evidence>
<dbReference type="InterPro" id="IPR013587">
    <property type="entry name" value="Nitrate/nitrite_sensing"/>
</dbReference>
<keyword evidence="10" id="KW-1185">Reference proteome</keyword>
<comment type="catalytic activity">
    <reaction evidence="1">
        <text>ATP + protein L-histidine = ADP + protein N-phospho-L-histidine.</text>
        <dbReference type="EC" id="2.7.13.3"/>
    </reaction>
</comment>
<dbReference type="InterPro" id="IPR050428">
    <property type="entry name" value="TCS_sensor_his_kinase"/>
</dbReference>